<feature type="chain" id="PRO_5046928290" description="C-type lysozyme inhibitor domain-containing protein" evidence="2">
    <location>
        <begin position="28"/>
        <end position="177"/>
    </location>
</feature>
<feature type="region of interest" description="Disordered" evidence="1">
    <location>
        <begin position="30"/>
        <end position="53"/>
    </location>
</feature>
<accession>A0ABQ3GPE1</accession>
<reference evidence="4" key="1">
    <citation type="journal article" date="2019" name="Int. J. Syst. Evol. Microbiol.">
        <title>The Global Catalogue of Microorganisms (GCM) 10K type strain sequencing project: providing services to taxonomists for standard genome sequencing and annotation.</title>
        <authorList>
            <consortium name="The Broad Institute Genomics Platform"/>
            <consortium name="The Broad Institute Genome Sequencing Center for Infectious Disease"/>
            <person name="Wu L."/>
            <person name="Ma J."/>
        </authorList>
    </citation>
    <scope>NUCLEOTIDE SEQUENCE [LARGE SCALE GENOMIC DNA]</scope>
    <source>
        <strain evidence="4">KCTC 42280</strain>
    </source>
</reference>
<feature type="signal peptide" evidence="2">
    <location>
        <begin position="1"/>
        <end position="27"/>
    </location>
</feature>
<dbReference type="EMBL" id="BMZR01000002">
    <property type="protein sequence ID" value="GHD30489.1"/>
    <property type="molecule type" value="Genomic_DNA"/>
</dbReference>
<keyword evidence="4" id="KW-1185">Reference proteome</keyword>
<evidence type="ECO:0000256" key="2">
    <source>
        <dbReference type="SAM" id="SignalP"/>
    </source>
</evidence>
<gene>
    <name evidence="3" type="ORF">GCM10016272_11290</name>
</gene>
<sequence length="177" mass="18570">MSLERLKQLRTSVAMTALLAGALTVGACQQKQEPEQSLEDDISAEQSVPMSADPAEPNDVIVAPTDASASQVENDTVASVSGGVTQINYLCAPELQVEATYKDADNQVVLATAQGTATLMKTNDASNPEVFEAATGMDGKAGFVQWRVAHEARETGVMRTAGADAANVSTYECKKTS</sequence>
<dbReference type="PROSITE" id="PS51257">
    <property type="entry name" value="PROKAR_LIPOPROTEIN"/>
    <property type="match status" value="1"/>
</dbReference>
<protein>
    <recommendedName>
        <fullName evidence="5">C-type lysozyme inhibitor domain-containing protein</fullName>
    </recommendedName>
</protein>
<evidence type="ECO:0000313" key="4">
    <source>
        <dbReference type="Proteomes" id="UP000610203"/>
    </source>
</evidence>
<comment type="caution">
    <text evidence="3">The sequence shown here is derived from an EMBL/GenBank/DDBJ whole genome shotgun (WGS) entry which is preliminary data.</text>
</comment>
<dbReference type="Proteomes" id="UP000610203">
    <property type="component" value="Unassembled WGS sequence"/>
</dbReference>
<organism evidence="3 4">
    <name type="scientific">Psychrobacter glaciei</name>
    <dbReference type="NCBI Taxonomy" id="619771"/>
    <lineage>
        <taxon>Bacteria</taxon>
        <taxon>Pseudomonadati</taxon>
        <taxon>Pseudomonadota</taxon>
        <taxon>Gammaproteobacteria</taxon>
        <taxon>Moraxellales</taxon>
        <taxon>Moraxellaceae</taxon>
        <taxon>Psychrobacter</taxon>
    </lineage>
</organism>
<evidence type="ECO:0000256" key="1">
    <source>
        <dbReference type="SAM" id="MobiDB-lite"/>
    </source>
</evidence>
<name>A0ABQ3GPE1_9GAMM</name>
<dbReference type="RefSeq" id="WP_189582987.1">
    <property type="nucleotide sequence ID" value="NZ_BMZR01000002.1"/>
</dbReference>
<keyword evidence="2" id="KW-0732">Signal</keyword>
<evidence type="ECO:0008006" key="5">
    <source>
        <dbReference type="Google" id="ProtNLM"/>
    </source>
</evidence>
<evidence type="ECO:0000313" key="3">
    <source>
        <dbReference type="EMBL" id="GHD30489.1"/>
    </source>
</evidence>
<proteinExistence type="predicted"/>